<dbReference type="SMART" id="SM00365">
    <property type="entry name" value="LRR_SD22"/>
    <property type="match status" value="7"/>
</dbReference>
<dbReference type="AlphaFoldDB" id="A0A0L0HS61"/>
<sequence>MGRATISEVTMRYMGGLAVIKPSGERLLATLCESRKRQSQNRPASASAGTKHAWSPSPCLFIGQLSPTAVKHSNPASINSSATTLVSANSIADMVPKPPAVRSGSCDRWSQASRASSVSQLCPIAHACEPSGVPYQPVSTWATKAGDAEVGNIGQVAPINQELHRTSEEQEGGKERLNLNRQNLYTCLTLPNETRLRLLNYQNNFITKIEHLDHLVNLVFLDFYNNHLERISGLKSLQNLRVLMLGRNSIHKIEGLENLSKLDVLDLHSNQIELIENLGHLSELRVLNLEDNCIKDVSQLEGLRSIAEVNLKRNKISVVKDITELDSLRRLMLNHNEITSFDDISDVLRLPHLNDLAIDSNPICKDGFHRAFVINRIRSLKTLDGKRINDEERRAATKIARRESERRKESERMNLQREERERVIAYIQRNWSIEVRLEQRSVNDANDRKSRPQPPDVPWLASRSSLSKPISRASSAARTRSSKALLVEEVKIFNGENGYIELTNGRLAIYGDAINMIDKIDPSSVHTVRFTYVSFPKIAHFLLKLRRFTNLHTVAFSNNNLTRLKQINHLALLPEVSHLDFMADENPAVTLPFFRYYVLSRLCHLSIKKICNEVVTIEELEDANGHFGALQRTVGQLSSYTLSRTPESVLPFVLNMGLDTREYDERCCHELLSQSRITAHNRLSHWKSFAKKFTQTTLAKSVRSHARIQEFDYIWPHLVQEACLNGLRA</sequence>
<dbReference type="PROSITE" id="PS51450">
    <property type="entry name" value="LRR"/>
    <property type="match status" value="6"/>
</dbReference>
<evidence type="ECO:0000313" key="4">
    <source>
        <dbReference type="EMBL" id="KND03689.1"/>
    </source>
</evidence>
<dbReference type="Pfam" id="PF14580">
    <property type="entry name" value="LRR_9"/>
    <property type="match status" value="1"/>
</dbReference>
<dbReference type="GeneID" id="27684840"/>
<dbReference type="OrthoDB" id="266138at2759"/>
<evidence type="ECO:0000256" key="1">
    <source>
        <dbReference type="ARBA" id="ARBA00022614"/>
    </source>
</evidence>
<dbReference type="InterPro" id="IPR001611">
    <property type="entry name" value="Leu-rich_rpt"/>
</dbReference>
<keyword evidence="5" id="KW-1185">Reference proteome</keyword>
<feature type="region of interest" description="Disordered" evidence="3">
    <location>
        <begin position="443"/>
        <end position="464"/>
    </location>
</feature>
<reference evidence="4 5" key="1">
    <citation type="submission" date="2009-08" db="EMBL/GenBank/DDBJ databases">
        <title>The Genome Sequence of Spizellomyces punctatus strain DAOM BR117.</title>
        <authorList>
            <consortium name="The Broad Institute Genome Sequencing Platform"/>
            <person name="Russ C."/>
            <person name="Cuomo C."/>
            <person name="Shea T."/>
            <person name="Young S.K."/>
            <person name="Zeng Q."/>
            <person name="Koehrsen M."/>
            <person name="Haas B."/>
            <person name="Borodovsky M."/>
            <person name="Guigo R."/>
            <person name="Alvarado L."/>
            <person name="Berlin A."/>
            <person name="Bochicchio J."/>
            <person name="Borenstein D."/>
            <person name="Chapman S."/>
            <person name="Chen Z."/>
            <person name="Engels R."/>
            <person name="Freedman E."/>
            <person name="Gellesch M."/>
            <person name="Goldberg J."/>
            <person name="Griggs A."/>
            <person name="Gujja S."/>
            <person name="Heiman D."/>
            <person name="Hepburn T."/>
            <person name="Howarth C."/>
            <person name="Jen D."/>
            <person name="Larson L."/>
            <person name="Lewis B."/>
            <person name="Mehta T."/>
            <person name="Park D."/>
            <person name="Pearson M."/>
            <person name="Roberts A."/>
            <person name="Saif S."/>
            <person name="Shenoy N."/>
            <person name="Sisk P."/>
            <person name="Stolte C."/>
            <person name="Sykes S."/>
            <person name="Thomson T."/>
            <person name="Walk T."/>
            <person name="White J."/>
            <person name="Yandava C."/>
            <person name="Burger G."/>
            <person name="Gray M.W."/>
            <person name="Holland P.W.H."/>
            <person name="King N."/>
            <person name="Lang F.B.F."/>
            <person name="Roger A.J."/>
            <person name="Ruiz-Trillo I."/>
            <person name="Lander E."/>
            <person name="Nusbaum C."/>
        </authorList>
    </citation>
    <scope>NUCLEOTIDE SEQUENCE [LARGE SCALE GENOMIC DNA]</scope>
    <source>
        <strain evidence="4 5">DAOM BR117</strain>
    </source>
</reference>
<dbReference type="OMA" id="YRVLVIY"/>
<protein>
    <recommendedName>
        <fullName evidence="6">Leucine-rich repeat-containing protein 49</fullName>
    </recommendedName>
</protein>
<dbReference type="InterPro" id="IPR050576">
    <property type="entry name" value="Cilia_flagella_integrity"/>
</dbReference>
<dbReference type="Gene3D" id="3.80.10.10">
    <property type="entry name" value="Ribonuclease Inhibitor"/>
    <property type="match status" value="3"/>
</dbReference>
<evidence type="ECO:0000313" key="5">
    <source>
        <dbReference type="Proteomes" id="UP000053201"/>
    </source>
</evidence>
<dbReference type="VEuPathDB" id="FungiDB:SPPG_01156"/>
<dbReference type="InterPro" id="IPR003591">
    <property type="entry name" value="Leu-rich_rpt_typical-subtyp"/>
</dbReference>
<accession>A0A0L0HS61</accession>
<dbReference type="STRING" id="645134.A0A0L0HS61"/>
<dbReference type="InParanoid" id="A0A0L0HS61"/>
<keyword evidence="2" id="KW-0677">Repeat</keyword>
<dbReference type="Pfam" id="PF12799">
    <property type="entry name" value="LRR_4"/>
    <property type="match status" value="1"/>
</dbReference>
<dbReference type="SUPFAM" id="SSF52075">
    <property type="entry name" value="Outer arm dynein light chain 1"/>
    <property type="match status" value="1"/>
</dbReference>
<proteinExistence type="predicted"/>
<feature type="region of interest" description="Disordered" evidence="3">
    <location>
        <begin position="35"/>
        <end position="54"/>
    </location>
</feature>
<dbReference type="InterPro" id="IPR032675">
    <property type="entry name" value="LRR_dom_sf"/>
</dbReference>
<dbReference type="eggNOG" id="KOG0531">
    <property type="taxonomic scope" value="Eukaryota"/>
</dbReference>
<dbReference type="PANTHER" id="PTHR45973">
    <property type="entry name" value="PROTEIN PHOSPHATASE 1 REGULATORY SUBUNIT SDS22-RELATED"/>
    <property type="match status" value="1"/>
</dbReference>
<organism evidence="4 5">
    <name type="scientific">Spizellomyces punctatus (strain DAOM BR117)</name>
    <dbReference type="NCBI Taxonomy" id="645134"/>
    <lineage>
        <taxon>Eukaryota</taxon>
        <taxon>Fungi</taxon>
        <taxon>Fungi incertae sedis</taxon>
        <taxon>Chytridiomycota</taxon>
        <taxon>Chytridiomycota incertae sedis</taxon>
        <taxon>Chytridiomycetes</taxon>
        <taxon>Spizellomycetales</taxon>
        <taxon>Spizellomycetaceae</taxon>
        <taxon>Spizellomyces</taxon>
    </lineage>
</organism>
<dbReference type="RefSeq" id="XP_016611728.1">
    <property type="nucleotide sequence ID" value="XM_016749479.1"/>
</dbReference>
<name>A0A0L0HS61_SPIPD</name>
<evidence type="ECO:0000256" key="2">
    <source>
        <dbReference type="ARBA" id="ARBA00022737"/>
    </source>
</evidence>
<dbReference type="EMBL" id="KQ257451">
    <property type="protein sequence ID" value="KND03689.1"/>
    <property type="molecule type" value="Genomic_DNA"/>
</dbReference>
<keyword evidence="1" id="KW-0433">Leucine-rich repeat</keyword>
<dbReference type="SUPFAM" id="SSF52058">
    <property type="entry name" value="L domain-like"/>
    <property type="match status" value="1"/>
</dbReference>
<dbReference type="Proteomes" id="UP000053201">
    <property type="component" value="Unassembled WGS sequence"/>
</dbReference>
<dbReference type="SMART" id="SM00369">
    <property type="entry name" value="LRR_TYP"/>
    <property type="match status" value="5"/>
</dbReference>
<dbReference type="InterPro" id="IPR025875">
    <property type="entry name" value="Leu-rich_rpt_4"/>
</dbReference>
<evidence type="ECO:0008006" key="6">
    <source>
        <dbReference type="Google" id="ProtNLM"/>
    </source>
</evidence>
<evidence type="ECO:0000256" key="3">
    <source>
        <dbReference type="SAM" id="MobiDB-lite"/>
    </source>
</evidence>
<gene>
    <name evidence="4" type="ORF">SPPG_01156</name>
</gene>
<dbReference type="PANTHER" id="PTHR45973:SF8">
    <property type="entry name" value="LEUCINE-RICH REPEAT-CONTAINING PROTEIN 49"/>
    <property type="match status" value="1"/>
</dbReference>